<keyword evidence="2" id="KW-0812">Transmembrane</keyword>
<feature type="compositionally biased region" description="Polar residues" evidence="1">
    <location>
        <begin position="1"/>
        <end position="11"/>
    </location>
</feature>
<gene>
    <name evidence="3" type="ORF">L345_02882</name>
</gene>
<feature type="region of interest" description="Disordered" evidence="1">
    <location>
        <begin position="1"/>
        <end position="20"/>
    </location>
</feature>
<name>V8P9R6_OPHHA</name>
<accession>V8P9R6</accession>
<dbReference type="AlphaFoldDB" id="V8P9R6"/>
<protein>
    <submittedName>
        <fullName evidence="3">Uncharacterized protein</fullName>
    </submittedName>
</protein>
<dbReference type="Proteomes" id="UP000018936">
    <property type="component" value="Unassembled WGS sequence"/>
</dbReference>
<proteinExistence type="predicted"/>
<feature type="transmembrane region" description="Helical" evidence="2">
    <location>
        <begin position="549"/>
        <end position="574"/>
    </location>
</feature>
<feature type="region of interest" description="Disordered" evidence="1">
    <location>
        <begin position="79"/>
        <end position="99"/>
    </location>
</feature>
<keyword evidence="2" id="KW-1133">Transmembrane helix</keyword>
<keyword evidence="2" id="KW-0472">Membrane</keyword>
<sequence length="648" mass="72974">MKEITQPNMEPSPSEGLIDAGDTNLGVIGEQVEEAEARSGCLSDILWRGGEGERLVPCFVLGNIVWTVPPRAIKNYTDDLKGKSRSSKINEEGTDAGTRCQDSPAPVIDHLCVKSVPNAVKMVKKNIKANDTRKTKCKTQISVTQFEFSPQQYEVALHPSKTNRPSFQIFSLQTCVSGGCGDFTAEYAFRVLSLSDLGPADLHYTTWPNLQRSVSHTSFLEEFWPICFISTSAEKADNISEPNIQYTRMKYLGSEEPAEDLSGLASPFRISVLLKVELIYLVSSTNAKYCSLAGCSSWNSTVHQKRREMGSNFQNKYCNGTYHHSETSPRSHVRYSFNFTLSGLSNTVKFLICLNERELLTDNKKRSTHRSRLNEVEKAQHSLNECLRDVLDRNIHHCQFGYSCWLKINHSTAEQFSSQRLQLKPVSCQESGLADWLPRLDLEKSANAVYGSPQVILLNDCSYLIQPWHRVLSLHVPLKVLYGKRMMTRDTERIFLTCLLARRSHGSLQARQEVYNAPVSFYSETCIRLYVIYPRSFDLSAFTEFPNNLITILLLFIASQDIIILDLLFAVFVFTSCGEYKGVTTQFPVTTLPNEMALGQMWATLQATSPPRPSSLYLGAALTVIKHYRVKARADPTFSVINLPEGQM</sequence>
<dbReference type="EMBL" id="AZIM01000393">
    <property type="protein sequence ID" value="ETE71299.1"/>
    <property type="molecule type" value="Genomic_DNA"/>
</dbReference>
<evidence type="ECO:0000313" key="3">
    <source>
        <dbReference type="EMBL" id="ETE71299.1"/>
    </source>
</evidence>
<feature type="non-terminal residue" evidence="3">
    <location>
        <position position="648"/>
    </location>
</feature>
<reference evidence="3 4" key="1">
    <citation type="journal article" date="2013" name="Proc. Natl. Acad. Sci. U.S.A.">
        <title>The king cobra genome reveals dynamic gene evolution and adaptation in the snake venom system.</title>
        <authorList>
            <person name="Vonk F.J."/>
            <person name="Casewell N.R."/>
            <person name="Henkel C.V."/>
            <person name="Heimberg A.M."/>
            <person name="Jansen H.J."/>
            <person name="McCleary R.J."/>
            <person name="Kerkkamp H.M."/>
            <person name="Vos R.A."/>
            <person name="Guerreiro I."/>
            <person name="Calvete J.J."/>
            <person name="Wuster W."/>
            <person name="Woods A.E."/>
            <person name="Logan J.M."/>
            <person name="Harrison R.A."/>
            <person name="Castoe T.A."/>
            <person name="de Koning A.P."/>
            <person name="Pollock D.D."/>
            <person name="Yandell M."/>
            <person name="Calderon D."/>
            <person name="Renjifo C."/>
            <person name="Currier R.B."/>
            <person name="Salgado D."/>
            <person name="Pla D."/>
            <person name="Sanz L."/>
            <person name="Hyder A.S."/>
            <person name="Ribeiro J.M."/>
            <person name="Arntzen J.W."/>
            <person name="van den Thillart G.E."/>
            <person name="Boetzer M."/>
            <person name="Pirovano W."/>
            <person name="Dirks R.P."/>
            <person name="Spaink H.P."/>
            <person name="Duboule D."/>
            <person name="McGlinn E."/>
            <person name="Kini R.M."/>
            <person name="Richardson M.K."/>
        </authorList>
    </citation>
    <scope>NUCLEOTIDE SEQUENCE</scope>
    <source>
        <tissue evidence="3">Blood</tissue>
    </source>
</reference>
<evidence type="ECO:0000313" key="4">
    <source>
        <dbReference type="Proteomes" id="UP000018936"/>
    </source>
</evidence>
<comment type="caution">
    <text evidence="3">The sequence shown here is derived from an EMBL/GenBank/DDBJ whole genome shotgun (WGS) entry which is preliminary data.</text>
</comment>
<keyword evidence="4" id="KW-1185">Reference proteome</keyword>
<evidence type="ECO:0000256" key="1">
    <source>
        <dbReference type="SAM" id="MobiDB-lite"/>
    </source>
</evidence>
<feature type="non-terminal residue" evidence="3">
    <location>
        <position position="1"/>
    </location>
</feature>
<organism evidence="3 4">
    <name type="scientific">Ophiophagus hannah</name>
    <name type="common">King cobra</name>
    <name type="synonym">Naja hannah</name>
    <dbReference type="NCBI Taxonomy" id="8665"/>
    <lineage>
        <taxon>Eukaryota</taxon>
        <taxon>Metazoa</taxon>
        <taxon>Chordata</taxon>
        <taxon>Craniata</taxon>
        <taxon>Vertebrata</taxon>
        <taxon>Euteleostomi</taxon>
        <taxon>Lepidosauria</taxon>
        <taxon>Squamata</taxon>
        <taxon>Bifurcata</taxon>
        <taxon>Unidentata</taxon>
        <taxon>Episquamata</taxon>
        <taxon>Toxicofera</taxon>
        <taxon>Serpentes</taxon>
        <taxon>Colubroidea</taxon>
        <taxon>Elapidae</taxon>
        <taxon>Elapinae</taxon>
        <taxon>Ophiophagus</taxon>
    </lineage>
</organism>
<evidence type="ECO:0000256" key="2">
    <source>
        <dbReference type="SAM" id="Phobius"/>
    </source>
</evidence>